<evidence type="ECO:0000313" key="2">
    <source>
        <dbReference type="Proteomes" id="UP000252266"/>
    </source>
</evidence>
<proteinExistence type="predicted"/>
<gene>
    <name evidence="1" type="ORF">TH44_02915</name>
</gene>
<dbReference type="EMBL" id="JPWJ01000001">
    <property type="protein sequence ID" value="RCK53168.1"/>
    <property type="molecule type" value="Genomic_DNA"/>
</dbReference>
<dbReference type="Gene3D" id="2.60.40.4150">
    <property type="entry name" value="Type VI secretion system, lipoprotein SciN"/>
    <property type="match status" value="1"/>
</dbReference>
<dbReference type="PANTHER" id="PTHR37625">
    <property type="entry name" value="OUTER MEMBRANE LIPOPROTEIN-RELATED"/>
    <property type="match status" value="1"/>
</dbReference>
<evidence type="ECO:0000313" key="1">
    <source>
        <dbReference type="EMBL" id="RCK53168.1"/>
    </source>
</evidence>
<accession>A0A367XHQ0</accession>
<dbReference type="InterPro" id="IPR038706">
    <property type="entry name" value="Type_VI_SciN-like_sf"/>
</dbReference>
<comment type="caution">
    <text evidence="1">The sequence shown here is derived from an EMBL/GenBank/DDBJ whole genome shotgun (WGS) entry which is preliminary data.</text>
</comment>
<dbReference type="AlphaFoldDB" id="A0A367XHQ0"/>
<dbReference type="Pfam" id="PF12790">
    <property type="entry name" value="T6SS-SciN"/>
    <property type="match status" value="1"/>
</dbReference>
<dbReference type="Proteomes" id="UP000252266">
    <property type="component" value="Unassembled WGS sequence"/>
</dbReference>
<organism evidence="1 2">
    <name type="scientific">Thalassospira xiamenensis</name>
    <dbReference type="NCBI Taxonomy" id="220697"/>
    <lineage>
        <taxon>Bacteria</taxon>
        <taxon>Pseudomonadati</taxon>
        <taxon>Pseudomonadota</taxon>
        <taxon>Alphaproteobacteria</taxon>
        <taxon>Rhodospirillales</taxon>
        <taxon>Thalassospiraceae</taxon>
        <taxon>Thalassospira</taxon>
    </lineage>
</organism>
<name>A0A367XHQ0_9PROT</name>
<reference evidence="1 2" key="1">
    <citation type="submission" date="2014-07" db="EMBL/GenBank/DDBJ databases">
        <title>Draft genome sequence of Thalassospira xiamenensis IB13.</title>
        <authorList>
            <person name="Lai Q."/>
            <person name="Shao Z."/>
        </authorList>
    </citation>
    <scope>NUCLEOTIDE SEQUENCE [LARGE SCALE GENOMIC DNA]</scope>
    <source>
        <strain evidence="1 2">IB13</strain>
    </source>
</reference>
<dbReference type="NCBIfam" id="TIGR03352">
    <property type="entry name" value="VI_chp_3"/>
    <property type="match status" value="1"/>
</dbReference>
<dbReference type="PANTHER" id="PTHR37625:SF5">
    <property type="entry name" value="LIPOPROTEIN"/>
    <property type="match status" value="1"/>
</dbReference>
<sequence>MSFGLAGCETAGKIVDVIAEPDIQIGENEIQPSQISLHAYAAGDVNKNFGGEPSPVVIKVLALSNDHRLFSYDFFSLVDKMDETLGKTLLANLDEVQLEPDSYKILGPYEMPEGTKKIAIIAEYLDIETSVWRSAISVQDVGSNERFLLLLLEEEVRLIKDEG</sequence>
<evidence type="ECO:0008006" key="3">
    <source>
        <dbReference type="Google" id="ProtNLM"/>
    </source>
</evidence>
<dbReference type="InterPro" id="IPR017734">
    <property type="entry name" value="T6SS_SciN"/>
</dbReference>
<protein>
    <recommendedName>
        <fullName evidence="3">Type VI secretion system protein VasD</fullName>
    </recommendedName>
</protein>